<dbReference type="PANTHER" id="PTHR24223">
    <property type="entry name" value="ATP-BINDING CASSETTE SUB-FAMILY C"/>
    <property type="match status" value="1"/>
</dbReference>
<dbReference type="FunFam" id="3.40.50.300:FF:003492">
    <property type="entry name" value="AGAP012735-PA"/>
    <property type="match status" value="1"/>
</dbReference>
<reference evidence="6" key="1">
    <citation type="journal article" date="2020" name="Fungal Divers.">
        <title>Resolving the Mortierellaceae phylogeny through synthesis of multi-gene phylogenetics and phylogenomics.</title>
        <authorList>
            <person name="Vandepol N."/>
            <person name="Liber J."/>
            <person name="Desiro A."/>
            <person name="Na H."/>
            <person name="Kennedy M."/>
            <person name="Barry K."/>
            <person name="Grigoriev I.V."/>
            <person name="Miller A.N."/>
            <person name="O'Donnell K."/>
            <person name="Stajich J.E."/>
            <person name="Bonito G."/>
        </authorList>
    </citation>
    <scope>NUCLEOTIDE SEQUENCE</scope>
    <source>
        <strain evidence="6">NVP60</strain>
    </source>
</reference>
<feature type="domain" description="ABC transporter" evidence="5">
    <location>
        <begin position="3"/>
        <end position="36"/>
    </location>
</feature>
<name>A0A9P6UGH1_9FUNG</name>
<dbReference type="SUPFAM" id="SSF52540">
    <property type="entry name" value="P-loop containing nucleoside triphosphate hydrolases"/>
    <property type="match status" value="1"/>
</dbReference>
<dbReference type="OrthoDB" id="6500128at2759"/>
<dbReference type="Gene3D" id="3.40.50.300">
    <property type="entry name" value="P-loop containing nucleotide triphosphate hydrolases"/>
    <property type="match status" value="1"/>
</dbReference>
<evidence type="ECO:0000256" key="2">
    <source>
        <dbReference type="ARBA" id="ARBA00022737"/>
    </source>
</evidence>
<dbReference type="InterPro" id="IPR050173">
    <property type="entry name" value="ABC_transporter_C-like"/>
</dbReference>
<sequence>VSQNGDNFSVGQRSLICLARALLRKTKVLILDEATAAVDVETDELIQKTIRKEFKDRTILTIAHRIKTVMDSDKILVLEKGQVEEFESPRRLIQNKESSFFKLVRQAGEIKEEEEEEDGKEEKERK</sequence>
<dbReference type="PANTHER" id="PTHR24223:SF443">
    <property type="entry name" value="MULTIDRUG-RESISTANCE LIKE PROTEIN 1, ISOFORM I"/>
    <property type="match status" value="1"/>
</dbReference>
<organism evidence="6 7">
    <name type="scientific">Linnemannia gamsii</name>
    <dbReference type="NCBI Taxonomy" id="64522"/>
    <lineage>
        <taxon>Eukaryota</taxon>
        <taxon>Fungi</taxon>
        <taxon>Fungi incertae sedis</taxon>
        <taxon>Mucoromycota</taxon>
        <taxon>Mortierellomycotina</taxon>
        <taxon>Mortierellomycetes</taxon>
        <taxon>Mortierellales</taxon>
        <taxon>Mortierellaceae</taxon>
        <taxon>Linnemannia</taxon>
    </lineage>
</organism>
<evidence type="ECO:0000313" key="7">
    <source>
        <dbReference type="Proteomes" id="UP000823405"/>
    </source>
</evidence>
<dbReference type="Proteomes" id="UP000823405">
    <property type="component" value="Unassembled WGS sequence"/>
</dbReference>
<dbReference type="InterPro" id="IPR027417">
    <property type="entry name" value="P-loop_NTPase"/>
</dbReference>
<evidence type="ECO:0000256" key="3">
    <source>
        <dbReference type="ARBA" id="ARBA00022741"/>
    </source>
</evidence>
<dbReference type="EMBL" id="JAAAIN010002428">
    <property type="protein sequence ID" value="KAG0293252.1"/>
    <property type="molecule type" value="Genomic_DNA"/>
</dbReference>
<evidence type="ECO:0000259" key="5">
    <source>
        <dbReference type="Pfam" id="PF00005"/>
    </source>
</evidence>
<keyword evidence="7" id="KW-1185">Reference proteome</keyword>
<comment type="caution">
    <text evidence="6">The sequence shown here is derived from an EMBL/GenBank/DDBJ whole genome shotgun (WGS) entry which is preliminary data.</text>
</comment>
<proteinExistence type="predicted"/>
<keyword evidence="4" id="KW-0067">ATP-binding</keyword>
<evidence type="ECO:0000256" key="4">
    <source>
        <dbReference type="ARBA" id="ARBA00022840"/>
    </source>
</evidence>
<dbReference type="InterPro" id="IPR003439">
    <property type="entry name" value="ABC_transporter-like_ATP-bd"/>
</dbReference>
<gene>
    <name evidence="6" type="primary">MRP-1</name>
    <name evidence="6" type="ORF">BGZ97_005374</name>
</gene>
<evidence type="ECO:0000313" key="6">
    <source>
        <dbReference type="EMBL" id="KAG0293252.1"/>
    </source>
</evidence>
<dbReference type="GO" id="GO:0012505">
    <property type="term" value="C:endomembrane system"/>
    <property type="evidence" value="ECO:0007669"/>
    <property type="project" value="UniProtKB-SubCell"/>
</dbReference>
<dbReference type="GO" id="GO:0000329">
    <property type="term" value="C:fungal-type vacuole membrane"/>
    <property type="evidence" value="ECO:0007669"/>
    <property type="project" value="UniProtKB-ARBA"/>
</dbReference>
<dbReference type="Pfam" id="PF00005">
    <property type="entry name" value="ABC_tran"/>
    <property type="match status" value="1"/>
</dbReference>
<dbReference type="GO" id="GO:0042626">
    <property type="term" value="F:ATPase-coupled transmembrane transporter activity"/>
    <property type="evidence" value="ECO:0007669"/>
    <property type="project" value="TreeGrafter"/>
</dbReference>
<dbReference type="GO" id="GO:0016887">
    <property type="term" value="F:ATP hydrolysis activity"/>
    <property type="evidence" value="ECO:0007669"/>
    <property type="project" value="InterPro"/>
</dbReference>
<comment type="subcellular location">
    <subcellularLocation>
        <location evidence="1">Endomembrane system</location>
        <topology evidence="1">Multi-pass membrane protein</topology>
    </subcellularLocation>
</comment>
<dbReference type="AlphaFoldDB" id="A0A9P6UGH1"/>
<keyword evidence="2" id="KW-0677">Repeat</keyword>
<feature type="non-terminal residue" evidence="6">
    <location>
        <position position="1"/>
    </location>
</feature>
<accession>A0A9P6UGH1</accession>
<evidence type="ECO:0000256" key="1">
    <source>
        <dbReference type="ARBA" id="ARBA00004127"/>
    </source>
</evidence>
<protein>
    <submittedName>
        <fullName evidence="6">CD9 antigen</fullName>
    </submittedName>
</protein>
<dbReference type="GO" id="GO:0005524">
    <property type="term" value="F:ATP binding"/>
    <property type="evidence" value="ECO:0007669"/>
    <property type="project" value="UniProtKB-KW"/>
</dbReference>
<keyword evidence="3" id="KW-0547">Nucleotide-binding</keyword>